<organism evidence="1 2">
    <name type="scientific">Bacillus cereus VD133</name>
    <dbReference type="NCBI Taxonomy" id="1053233"/>
    <lineage>
        <taxon>Bacteria</taxon>
        <taxon>Bacillati</taxon>
        <taxon>Bacillota</taxon>
        <taxon>Bacilli</taxon>
        <taxon>Bacillales</taxon>
        <taxon>Bacillaceae</taxon>
        <taxon>Bacillus</taxon>
        <taxon>Bacillus cereus group</taxon>
    </lineage>
</organism>
<name>A0A9W5PJU4_BACCE</name>
<dbReference type="AlphaFoldDB" id="A0A9W5PJU4"/>
<evidence type="ECO:0000313" key="2">
    <source>
        <dbReference type="Proteomes" id="UP000014018"/>
    </source>
</evidence>
<reference evidence="1 2" key="1">
    <citation type="submission" date="2012-12" db="EMBL/GenBank/DDBJ databases">
        <title>The Genome Sequence of Bacillus cereus VD133.</title>
        <authorList>
            <consortium name="The Broad Institute Genome Sequencing Platform"/>
            <consortium name="The Broad Institute Genome Sequencing Center for Infectious Disease"/>
            <person name="Feldgarden M."/>
            <person name="Van der Auwera G.A."/>
            <person name="Mahillon J."/>
            <person name="Duprez V."/>
            <person name="Timmery S."/>
            <person name="Mattelet C."/>
            <person name="Dierick K."/>
            <person name="Sun M."/>
            <person name="Yu Z."/>
            <person name="Zhu L."/>
            <person name="Hu X."/>
            <person name="Shank E.B."/>
            <person name="Swiecicka I."/>
            <person name="Hansen B.M."/>
            <person name="Andrup L."/>
            <person name="Walker B."/>
            <person name="Young S.K."/>
            <person name="Zeng Q."/>
            <person name="Gargeya S."/>
            <person name="Fitzgerald M."/>
            <person name="Haas B."/>
            <person name="Abouelleil A."/>
            <person name="Alvarado L."/>
            <person name="Arachchi H.M."/>
            <person name="Berlin A.M."/>
            <person name="Chapman S.B."/>
            <person name="Dewar J."/>
            <person name="Goldberg J."/>
            <person name="Griggs A."/>
            <person name="Gujja S."/>
            <person name="Hansen M."/>
            <person name="Howarth C."/>
            <person name="Imamovic A."/>
            <person name="Larimer J."/>
            <person name="McCowan C."/>
            <person name="Murphy C."/>
            <person name="Neiman D."/>
            <person name="Pearson M."/>
            <person name="Priest M."/>
            <person name="Roberts A."/>
            <person name="Saif S."/>
            <person name="Shea T."/>
            <person name="Sisk P."/>
            <person name="Sykes S."/>
            <person name="Wortman J."/>
            <person name="Nusbaum C."/>
            <person name="Birren B."/>
        </authorList>
    </citation>
    <scope>NUCLEOTIDE SEQUENCE [LARGE SCALE GENOMIC DNA]</scope>
    <source>
        <strain evidence="1 2">VD133</strain>
    </source>
</reference>
<sequence length="49" mass="5730">MGYFKGKQFRKAIILVAVGYYCRFSLSYRDVSEILKERGISVHPTTIMR</sequence>
<evidence type="ECO:0008006" key="3">
    <source>
        <dbReference type="Google" id="ProtNLM"/>
    </source>
</evidence>
<dbReference type="Proteomes" id="UP000014018">
    <property type="component" value="Unassembled WGS sequence"/>
</dbReference>
<gene>
    <name evidence="1" type="ORF">IIU_06657</name>
</gene>
<comment type="caution">
    <text evidence="1">The sequence shown here is derived from an EMBL/GenBank/DDBJ whole genome shotgun (WGS) entry which is preliminary data.</text>
</comment>
<evidence type="ECO:0000313" key="1">
    <source>
        <dbReference type="EMBL" id="EOO24663.1"/>
    </source>
</evidence>
<proteinExistence type="predicted"/>
<protein>
    <recommendedName>
        <fullName evidence="3">Transposase for insertion sequence-like element IS431mec</fullName>
    </recommendedName>
</protein>
<dbReference type="EMBL" id="AHFB01000158">
    <property type="protein sequence ID" value="EOO24663.1"/>
    <property type="molecule type" value="Genomic_DNA"/>
</dbReference>
<accession>A0A9W5PJU4</accession>